<feature type="compositionally biased region" description="Basic and acidic residues" evidence="1">
    <location>
        <begin position="41"/>
        <end position="52"/>
    </location>
</feature>
<evidence type="ECO:0000313" key="2">
    <source>
        <dbReference type="EMBL" id="AWP14618.1"/>
    </source>
</evidence>
<dbReference type="Proteomes" id="UP000246464">
    <property type="component" value="Chromosome 15"/>
</dbReference>
<keyword evidence="3" id="KW-1185">Reference proteome</keyword>
<reference evidence="2 3" key="1">
    <citation type="submission" date="2017-12" db="EMBL/GenBank/DDBJ databases">
        <title>Integrating genomic resources of turbot (Scophthalmus maximus) in depth evaluation of genetic and physical mapping variation across individuals.</title>
        <authorList>
            <person name="Martinez P."/>
        </authorList>
    </citation>
    <scope>NUCLEOTIDE SEQUENCE [LARGE SCALE GENOMIC DNA]</scope>
</reference>
<organism evidence="2 3">
    <name type="scientific">Scophthalmus maximus</name>
    <name type="common">Turbot</name>
    <name type="synonym">Psetta maxima</name>
    <dbReference type="NCBI Taxonomy" id="52904"/>
    <lineage>
        <taxon>Eukaryota</taxon>
        <taxon>Metazoa</taxon>
        <taxon>Chordata</taxon>
        <taxon>Craniata</taxon>
        <taxon>Vertebrata</taxon>
        <taxon>Euteleostomi</taxon>
        <taxon>Actinopterygii</taxon>
        <taxon>Neopterygii</taxon>
        <taxon>Teleostei</taxon>
        <taxon>Neoteleostei</taxon>
        <taxon>Acanthomorphata</taxon>
        <taxon>Carangaria</taxon>
        <taxon>Pleuronectiformes</taxon>
        <taxon>Pleuronectoidei</taxon>
        <taxon>Scophthalmidae</taxon>
        <taxon>Scophthalmus</taxon>
    </lineage>
</organism>
<accession>A0A2U9CDS6</accession>
<dbReference type="EMBL" id="CP026257">
    <property type="protein sequence ID" value="AWP14618.1"/>
    <property type="molecule type" value="Genomic_DNA"/>
</dbReference>
<name>A0A2U9CDS6_SCOMX</name>
<dbReference type="AlphaFoldDB" id="A0A2U9CDS6"/>
<proteinExistence type="predicted"/>
<feature type="non-terminal residue" evidence="2">
    <location>
        <position position="1"/>
    </location>
</feature>
<gene>
    <name evidence="2" type="ORF">SMAX5B_009158</name>
</gene>
<feature type="region of interest" description="Disordered" evidence="1">
    <location>
        <begin position="76"/>
        <end position="97"/>
    </location>
</feature>
<evidence type="ECO:0000256" key="1">
    <source>
        <dbReference type="SAM" id="MobiDB-lite"/>
    </source>
</evidence>
<protein>
    <submittedName>
        <fullName evidence="2">Uncharacterized protein</fullName>
    </submittedName>
</protein>
<sequence>TSDLAGEHPVLSFADCRPPPLHAAAAAAHRGRYLSRSASRGHKDVSQQEGRPEPAVLAVATGGYCYSERYNMAAQTLQQQESGSPSLGVTPVTATTQ</sequence>
<evidence type="ECO:0000313" key="3">
    <source>
        <dbReference type="Proteomes" id="UP000246464"/>
    </source>
</evidence>
<feature type="region of interest" description="Disordered" evidence="1">
    <location>
        <begin position="27"/>
        <end position="54"/>
    </location>
</feature>